<dbReference type="RefSeq" id="WP_167700626.1">
    <property type="nucleotide sequence ID" value="NZ_CP118174.1"/>
</dbReference>
<name>A0A968GAH5_9SPIO</name>
<comment type="caution">
    <text evidence="3">The sequence shown here is derived from an EMBL/GenBank/DDBJ whole genome shotgun (WGS) entry which is preliminary data.</text>
</comment>
<protein>
    <submittedName>
        <fullName evidence="3">DUF4329 domain-containing protein</fullName>
    </submittedName>
</protein>
<dbReference type="InterPro" id="IPR025479">
    <property type="entry name" value="DUF4329"/>
</dbReference>
<evidence type="ECO:0000313" key="4">
    <source>
        <dbReference type="Proteomes" id="UP000711995"/>
    </source>
</evidence>
<dbReference type="Pfam" id="PF14220">
    <property type="entry name" value="DUF4329"/>
    <property type="match status" value="1"/>
</dbReference>
<evidence type="ECO:0000259" key="2">
    <source>
        <dbReference type="Pfam" id="PF14220"/>
    </source>
</evidence>
<dbReference type="EMBL" id="JAATLJ010000001">
    <property type="protein sequence ID" value="NIZ41046.1"/>
    <property type="molecule type" value="Genomic_DNA"/>
</dbReference>
<evidence type="ECO:0000313" key="3">
    <source>
        <dbReference type="EMBL" id="NIZ41046.1"/>
    </source>
</evidence>
<accession>A0A968GAH5</accession>
<dbReference type="AlphaFoldDB" id="A0A968GAH5"/>
<feature type="domain" description="DUF4329" evidence="2">
    <location>
        <begin position="2"/>
        <end position="129"/>
    </location>
</feature>
<organism evidence="3 4">
    <name type="scientific">Entomospira entomophila</name>
    <dbReference type="NCBI Taxonomy" id="2719988"/>
    <lineage>
        <taxon>Bacteria</taxon>
        <taxon>Pseudomonadati</taxon>
        <taxon>Spirochaetota</taxon>
        <taxon>Spirochaetia</taxon>
        <taxon>Spirochaetales</taxon>
        <taxon>Spirochaetaceae</taxon>
        <taxon>Entomospira</taxon>
    </lineage>
</organism>
<sequence length="182" mass="20789">MDDAAIDFAMTYNGQSIEDNLEYGTSIYETEVKDKDGNMVKKYYYIIPNRGTIHSVKFAHDSNNKDKRVAMIHTHGGYNPGYDGNNFSDFRPHIFAKRRGDIPLADRDGLISYLVTPNGSLKKYDPAKKRDSNNGITTISFNYIPSDPKIDDAYPVFAEDRRVTQAKPDPTRRNPYHDTQKK</sequence>
<reference evidence="3 4" key="1">
    <citation type="submission" date="2020-03" db="EMBL/GenBank/DDBJ databases">
        <title>Spirochaetal bacteria isolated from arthropods constitute a novel genus Entomospira genus novum within the order Spirochaetales.</title>
        <authorList>
            <person name="Grana-Miraglia L."/>
            <person name="Sikutova S."/>
            <person name="Fingerle V."/>
            <person name="Sing A."/>
            <person name="Castillo-Ramirez S."/>
            <person name="Margos G."/>
            <person name="Rudolf I."/>
        </authorList>
    </citation>
    <scope>NUCLEOTIDE SEQUENCE [LARGE SCALE GENOMIC DNA]</scope>
    <source>
        <strain evidence="3 4">BR193</strain>
    </source>
</reference>
<evidence type="ECO:0000256" key="1">
    <source>
        <dbReference type="SAM" id="MobiDB-lite"/>
    </source>
</evidence>
<dbReference type="Proteomes" id="UP000711995">
    <property type="component" value="Unassembled WGS sequence"/>
</dbReference>
<gene>
    <name evidence="3" type="ORF">HCT14_05970</name>
</gene>
<keyword evidence="4" id="KW-1185">Reference proteome</keyword>
<feature type="region of interest" description="Disordered" evidence="1">
    <location>
        <begin position="154"/>
        <end position="182"/>
    </location>
</feature>
<proteinExistence type="predicted"/>